<evidence type="ECO:0000256" key="2">
    <source>
        <dbReference type="SAM" id="SignalP"/>
    </source>
</evidence>
<accession>A0A8G2C9B5</accession>
<dbReference type="Proteomes" id="UP000184001">
    <property type="component" value="Unassembled WGS sequence"/>
</dbReference>
<proteinExistence type="predicted"/>
<dbReference type="EMBL" id="FQZR01000003">
    <property type="protein sequence ID" value="SHJ06882.1"/>
    <property type="molecule type" value="Genomic_DNA"/>
</dbReference>
<feature type="signal peptide" evidence="2">
    <location>
        <begin position="1"/>
        <end position="23"/>
    </location>
</feature>
<comment type="caution">
    <text evidence="3">The sequence shown here is derived from an EMBL/GenBank/DDBJ whole genome shotgun (WGS) entry which is preliminary data.</text>
</comment>
<dbReference type="NCBIfam" id="TIGR02780">
    <property type="entry name" value="TrbJ_Ti"/>
    <property type="match status" value="1"/>
</dbReference>
<feature type="region of interest" description="Disordered" evidence="1">
    <location>
        <begin position="233"/>
        <end position="268"/>
    </location>
</feature>
<evidence type="ECO:0000313" key="4">
    <source>
        <dbReference type="Proteomes" id="UP000184001"/>
    </source>
</evidence>
<evidence type="ECO:0000313" key="3">
    <source>
        <dbReference type="EMBL" id="SHJ06882.1"/>
    </source>
</evidence>
<feature type="compositionally biased region" description="Basic and acidic residues" evidence="1">
    <location>
        <begin position="233"/>
        <end position="245"/>
    </location>
</feature>
<organism evidence="3 4">
    <name type="scientific">Halodesulfovibrio aestuarii</name>
    <dbReference type="NCBI Taxonomy" id="126333"/>
    <lineage>
        <taxon>Bacteria</taxon>
        <taxon>Pseudomonadati</taxon>
        <taxon>Thermodesulfobacteriota</taxon>
        <taxon>Desulfovibrionia</taxon>
        <taxon>Desulfovibrionales</taxon>
        <taxon>Desulfovibrionaceae</taxon>
        <taxon>Halodesulfovibrio</taxon>
    </lineage>
</organism>
<feature type="chain" id="PRO_5033990051" evidence="2">
    <location>
        <begin position="24"/>
        <end position="268"/>
    </location>
</feature>
<gene>
    <name evidence="3" type="ORF">SAMN05660830_01541</name>
</gene>
<name>A0A8G2C9B5_9BACT</name>
<evidence type="ECO:0000256" key="1">
    <source>
        <dbReference type="SAM" id="MobiDB-lite"/>
    </source>
</evidence>
<sequence length="268" mass="30469">MNILKQVALSFALLCLFQTQAQAFTVYCANCSNNFVQMLERITNMEQLTTAWKQYGEDVQQTAQQVRMVQQNIEQYANMVQNTVTLPVDTMNRMVGDFNRLSGYVERVSARTGEINGMKDLYNAFYAKQSALRGLVNTAEGTKNYSTMWDRWSGEVDRAAEATFKMTGTQLADLRNNGELETHIRSLLSTPKGRMEAIQAGNKLAAIQIKEAQETRALMATYLQQEMARTQKKEKVEQVQEEARRSLFHPNPDSYFTAPDKPVTSNNF</sequence>
<protein>
    <submittedName>
        <fullName evidence="3">P-type conjugative transfer protein TrbJ</fullName>
    </submittedName>
</protein>
<dbReference type="InterPro" id="IPR014147">
    <property type="entry name" value="T4SS_TrbJ"/>
</dbReference>
<keyword evidence="2" id="KW-0732">Signal</keyword>
<reference evidence="3 4" key="1">
    <citation type="submission" date="2016-11" db="EMBL/GenBank/DDBJ databases">
        <authorList>
            <person name="Varghese N."/>
            <person name="Submissions S."/>
        </authorList>
    </citation>
    <scope>NUCLEOTIDE SEQUENCE [LARGE SCALE GENOMIC DNA]</scope>
    <source>
        <strain evidence="3 4">DSM 17919</strain>
    </source>
</reference>
<dbReference type="AlphaFoldDB" id="A0A8G2C9B5"/>